<comment type="caution">
    <text evidence="11">The sequence shown here is derived from an EMBL/GenBank/DDBJ whole genome shotgun (WGS) entry which is preliminary data.</text>
</comment>
<feature type="transmembrane region" description="Helical" evidence="9">
    <location>
        <begin position="169"/>
        <end position="187"/>
    </location>
</feature>
<feature type="binding site" evidence="8">
    <location>
        <position position="485"/>
    </location>
    <ligand>
        <name>Mn(2+)</name>
        <dbReference type="ChEBI" id="CHEBI:29035"/>
    </ligand>
</feature>
<evidence type="ECO:0000313" key="11">
    <source>
        <dbReference type="EMBL" id="RYU97299.1"/>
    </source>
</evidence>
<dbReference type="GO" id="GO:0005886">
    <property type="term" value="C:plasma membrane"/>
    <property type="evidence" value="ECO:0007669"/>
    <property type="project" value="UniProtKB-SubCell"/>
</dbReference>
<feature type="binding site" evidence="8">
    <location>
        <position position="486"/>
    </location>
    <ligand>
        <name>Mn(2+)</name>
        <dbReference type="ChEBI" id="CHEBI:29035"/>
    </ligand>
</feature>
<dbReference type="PANTHER" id="PTHR47371:SF3">
    <property type="entry name" value="PHOSPHOGLYCEROL TRANSFERASE I"/>
    <property type="match status" value="1"/>
</dbReference>
<dbReference type="SUPFAM" id="SSF53649">
    <property type="entry name" value="Alkaline phosphatase-like"/>
    <property type="match status" value="1"/>
</dbReference>
<dbReference type="PANTHER" id="PTHR47371">
    <property type="entry name" value="LIPOTEICHOIC ACID SYNTHASE"/>
    <property type="match status" value="1"/>
</dbReference>
<evidence type="ECO:0000313" key="12">
    <source>
        <dbReference type="Proteomes" id="UP000293162"/>
    </source>
</evidence>
<dbReference type="Gene3D" id="3.30.1120.80">
    <property type="match status" value="1"/>
</dbReference>
<feature type="transmembrane region" description="Helical" evidence="9">
    <location>
        <begin position="86"/>
        <end position="105"/>
    </location>
</feature>
<evidence type="ECO:0000256" key="6">
    <source>
        <dbReference type="PIRSR" id="PIRSR005091-1"/>
    </source>
</evidence>
<keyword evidence="7" id="KW-0464">Manganese</keyword>
<feature type="domain" description="Sulfatase N-terminal" evidence="10">
    <location>
        <begin position="268"/>
        <end position="536"/>
    </location>
</feature>
<dbReference type="GO" id="GO:0046872">
    <property type="term" value="F:metal ion binding"/>
    <property type="evidence" value="ECO:0007669"/>
    <property type="project" value="UniProtKB-KW"/>
</dbReference>
<evidence type="ECO:0000256" key="3">
    <source>
        <dbReference type="ARBA" id="ARBA00022692"/>
    </source>
</evidence>
<evidence type="ECO:0000256" key="1">
    <source>
        <dbReference type="ARBA" id="ARBA00004651"/>
    </source>
</evidence>
<sequence length="612" mass="70371">MKERLQFLLIYYGFWVIFFLVARVIFLGYHIEDTKLLTLQTIWGIFWNGIRMDFSMAGYLSVIPFLLVSFSNFIKKSRLENWIFTYTFLLVLIANLIIVIDLQVFNTWGYHLDATPLRYLKTPREAWASVSSSPLFQLFISFLILLIVASLIVYRIITKNIDNWNYIDNIPFIPVSILITLALIIPIRGSTGISPMNQSTVYFSTNNFANIAAVNPTWNFFSSLVNGSYDKVNPYTYLPKEELSNNIKELYETSNITNKVLRADVKKPNVLIIIWESFTRKVTERKINGLEITPRFNELKKEGIYFSNMYASGDRTDKGIPAILSGYPAQPTASIITEPNKSAKLPVLSKDFENNSYSTDFYYGGEVEFANIKSYLFSSDFQKIVSKQDFDSQYWTSKWGAHDDIVFKRFLADHTKVNQPFFSTIMTLSSHEPFEIPIPDKFEGDDEHSKFMNAMYYTDQSLGDFIDSAKKQSWWPNTLVIIVADHGHRIPETGKKVEDFTIPMLWLGGALANQGLEIPKIASQIDISSTLLNQVGLNSYAYNWSKNIFDPKTKPWAFFSFNNGFGFIQPKQELVFDNVGKKMIQLNGSISTHDIDLGKALMQRMFQDYLDK</sequence>
<gene>
    <name evidence="11" type="ORF">EWM59_03170</name>
</gene>
<evidence type="ECO:0000259" key="10">
    <source>
        <dbReference type="Pfam" id="PF00884"/>
    </source>
</evidence>
<name>A0A4Q5M595_9BACT</name>
<evidence type="ECO:0000256" key="2">
    <source>
        <dbReference type="ARBA" id="ARBA00022475"/>
    </source>
</evidence>
<feature type="binding site" evidence="8">
    <location>
        <position position="316"/>
    </location>
    <ligand>
        <name>Mn(2+)</name>
        <dbReference type="ChEBI" id="CHEBI:29035"/>
    </ligand>
</feature>
<feature type="transmembrane region" description="Helical" evidence="9">
    <location>
        <begin position="7"/>
        <end position="31"/>
    </location>
</feature>
<dbReference type="RefSeq" id="WP_130019495.1">
    <property type="nucleotide sequence ID" value="NZ_SEWF01000003.1"/>
</dbReference>
<keyword evidence="12" id="KW-1185">Reference proteome</keyword>
<protein>
    <submittedName>
        <fullName evidence="11">Alkaline phosphatase family protein</fullName>
    </submittedName>
</protein>
<dbReference type="InterPro" id="IPR012160">
    <property type="entry name" value="LtaS-like"/>
</dbReference>
<accession>A0A4Q5M595</accession>
<keyword evidence="7" id="KW-0479">Metal-binding</keyword>
<evidence type="ECO:0000256" key="9">
    <source>
        <dbReference type="SAM" id="Phobius"/>
    </source>
</evidence>
<dbReference type="PIRSF" id="PIRSF005091">
    <property type="entry name" value="Mmb_sulf_HI1246"/>
    <property type="match status" value="1"/>
</dbReference>
<organism evidence="11 12">
    <name type="scientific">Emticicia agri</name>
    <dbReference type="NCBI Taxonomy" id="2492393"/>
    <lineage>
        <taxon>Bacteria</taxon>
        <taxon>Pseudomonadati</taxon>
        <taxon>Bacteroidota</taxon>
        <taxon>Cytophagia</taxon>
        <taxon>Cytophagales</taxon>
        <taxon>Leadbetterellaceae</taxon>
        <taxon>Emticicia</taxon>
    </lineage>
</organism>
<dbReference type="InterPro" id="IPR050448">
    <property type="entry name" value="OpgB/LTA_synthase_biosynth"/>
</dbReference>
<keyword evidence="2" id="KW-1003">Cell membrane</keyword>
<proteinExistence type="predicted"/>
<feature type="transmembrane region" description="Helical" evidence="9">
    <location>
        <begin position="135"/>
        <end position="157"/>
    </location>
</feature>
<feature type="binding site" evidence="8">
    <location>
        <position position="276"/>
    </location>
    <ligand>
        <name>Mn(2+)</name>
        <dbReference type="ChEBI" id="CHEBI:29035"/>
    </ligand>
</feature>
<dbReference type="EMBL" id="SEWF01000003">
    <property type="protein sequence ID" value="RYU97299.1"/>
    <property type="molecule type" value="Genomic_DNA"/>
</dbReference>
<dbReference type="Proteomes" id="UP000293162">
    <property type="component" value="Unassembled WGS sequence"/>
</dbReference>
<feature type="binding site" evidence="7">
    <location>
        <position position="431"/>
    </location>
    <ligand>
        <name>substrate</name>
    </ligand>
</feature>
<keyword evidence="3 9" id="KW-0812">Transmembrane</keyword>
<dbReference type="CDD" id="cd16015">
    <property type="entry name" value="LTA_synthase"/>
    <property type="match status" value="1"/>
</dbReference>
<reference evidence="11 12" key="1">
    <citation type="submission" date="2019-02" db="EMBL/GenBank/DDBJ databases">
        <title>Bacterial novel species Emticicia sp. 17J42-9 isolated from soil.</title>
        <authorList>
            <person name="Jung H.-Y."/>
        </authorList>
    </citation>
    <scope>NUCLEOTIDE SEQUENCE [LARGE SCALE GENOMIC DNA]</scope>
    <source>
        <strain evidence="11 12">17J42-9</strain>
    </source>
</reference>
<dbReference type="Gene3D" id="3.40.720.10">
    <property type="entry name" value="Alkaline Phosphatase, subunit A"/>
    <property type="match status" value="1"/>
</dbReference>
<feature type="active site" evidence="6">
    <location>
        <position position="316"/>
    </location>
</feature>
<dbReference type="OrthoDB" id="9777768at2"/>
<evidence type="ECO:0000256" key="7">
    <source>
        <dbReference type="PIRSR" id="PIRSR005091-2"/>
    </source>
</evidence>
<dbReference type="AlphaFoldDB" id="A0A4Q5M595"/>
<comment type="subcellular location">
    <subcellularLocation>
        <location evidence="1">Cell membrane</location>
        <topology evidence="1">Multi-pass membrane protein</topology>
    </subcellularLocation>
</comment>
<dbReference type="Pfam" id="PF00884">
    <property type="entry name" value="Sulfatase"/>
    <property type="match status" value="1"/>
</dbReference>
<keyword evidence="4 9" id="KW-1133">Transmembrane helix</keyword>
<dbReference type="InterPro" id="IPR000917">
    <property type="entry name" value="Sulfatase_N"/>
</dbReference>
<evidence type="ECO:0000256" key="4">
    <source>
        <dbReference type="ARBA" id="ARBA00022989"/>
    </source>
</evidence>
<keyword evidence="5 9" id="KW-0472">Membrane</keyword>
<feature type="transmembrane region" description="Helical" evidence="9">
    <location>
        <begin position="56"/>
        <end position="74"/>
    </location>
</feature>
<evidence type="ECO:0000256" key="8">
    <source>
        <dbReference type="PIRSR" id="PIRSR005091-3"/>
    </source>
</evidence>
<dbReference type="InterPro" id="IPR017850">
    <property type="entry name" value="Alkaline_phosphatase_core_sf"/>
</dbReference>
<evidence type="ECO:0000256" key="5">
    <source>
        <dbReference type="ARBA" id="ARBA00023136"/>
    </source>
</evidence>